<evidence type="ECO:0000313" key="5">
    <source>
        <dbReference type="EMBL" id="KAF2433174.1"/>
    </source>
</evidence>
<organism evidence="5 6">
    <name type="scientific">Tothia fuscella</name>
    <dbReference type="NCBI Taxonomy" id="1048955"/>
    <lineage>
        <taxon>Eukaryota</taxon>
        <taxon>Fungi</taxon>
        <taxon>Dikarya</taxon>
        <taxon>Ascomycota</taxon>
        <taxon>Pezizomycotina</taxon>
        <taxon>Dothideomycetes</taxon>
        <taxon>Pleosporomycetidae</taxon>
        <taxon>Venturiales</taxon>
        <taxon>Cylindrosympodiaceae</taxon>
        <taxon>Tothia</taxon>
    </lineage>
</organism>
<feature type="domain" description="SLS1 C-terminal" evidence="4">
    <location>
        <begin position="474"/>
        <end position="843"/>
    </location>
</feature>
<gene>
    <name evidence="5" type="ORF">EJ08DRAFT_677049</name>
</gene>
<dbReference type="InterPro" id="IPR048400">
    <property type="entry name" value="SLS1_N"/>
</dbReference>
<feature type="region of interest" description="Disordered" evidence="1">
    <location>
        <begin position="871"/>
        <end position="1073"/>
    </location>
</feature>
<sequence length="1073" mass="119834">MFSSGSICLRCQSRILRNRLRPSLAAAPRSRFSALHRRSKEKDIIEAVPVRYTTDDPPSFKSERRLLGKVRGKRGIEVREGSAALSIDSLGKKAEVIILRDAGFEHRDDVEEEEGDDIGGESSVESLQRKTSLNHEAILRSIEDAKKDLSQDEVNAQIEELCPKAGINATLSEQDYNELCEVLRESYSSAQLRGYCQSKREELEKRKAEEKKRRAALADAQSKEDGGSAENPDVWSSSTVKEITLPYSPWKAGTTSIKQRPSHRMVQPALRISKARDDKKTKNDLLEDVVRTYWQLDVVTEAGDTIGELEFRPKLFELELFTAGNPSRLTDIGRKQGAKIEVYRPQNVIRITADRTTAMQTLESFDDLRLSIISRVIKDPTSTGATNDLPKGKVSRDDNTIFTEDMKKIANLTRTVISPNREEKTFTIRSTDLDSIYDARRALHTIMAVSAAPPAEVLRSLSSKALLRPVTMLESLPYRDRKLTYSRLYLPVATSRSLVKVADPTAADSSTSPDDAVIQTTDHPHENDLKAVRAAVGNAQAMLFTPSKLENLRKEATTNPNEADGSEYLKQNPSLLLWTQPVETIMSATVGEVLHQTLASSTFTWMKPSKTLMRKPTHFSRTVPSLTTLLNDFCTSSSTHDVPSDILSFRLFPDPWALNPQTYLPELRLDFKVNPLSEEIRTADFLRMYAVIDQATTNVMLPSQAVDLSFQKKTLLPLHPAGIEANETLMNYIQKTKENIEGGGRLRAPHVLQLGLPGWMTVSPTSFHEHTNLRSSDSKKPNLKKILQGEELVKGSYFFVGVEHRETVSFAFEDGFPLYYNSVEAGQLGGCYGELKIQMSEGPRAVKNLLDKASELVERVDSAVFGRQPVTKSVSAKEKKSKTAQKTIPGHARGKVQKKDAEMTSEQESKARKERKAKVAEEETAKTAGKTLPGYAQQKSSFKAGKEREAKVEEEKKAKRALETTPRVKRGKNKNKPVKMTSEQKSQAKEERQAKVTELMKLRKKEKMAKKKAAKTALPKTKAQKTEPEVEDLVSPGGERTERKGKGRSKLETPQEPELHHEVEAEAKQAAAG</sequence>
<name>A0A9P4U038_9PEZI</name>
<dbReference type="PANTHER" id="PTHR37919">
    <property type="entry name" value="PROTEIN CBG05606"/>
    <property type="match status" value="1"/>
</dbReference>
<feature type="compositionally biased region" description="Acidic residues" evidence="1">
    <location>
        <begin position="110"/>
        <end position="119"/>
    </location>
</feature>
<protein>
    <submittedName>
        <fullName evidence="5">Uncharacterized protein</fullName>
    </submittedName>
</protein>
<dbReference type="Pfam" id="PF20776">
    <property type="entry name" value="SLS1_N"/>
    <property type="match status" value="1"/>
</dbReference>
<evidence type="ECO:0000259" key="3">
    <source>
        <dbReference type="Pfam" id="PF20776"/>
    </source>
</evidence>
<feature type="compositionally biased region" description="Basic and acidic residues" evidence="1">
    <location>
        <begin position="986"/>
        <end position="1001"/>
    </location>
</feature>
<evidence type="ECO:0000313" key="6">
    <source>
        <dbReference type="Proteomes" id="UP000800235"/>
    </source>
</evidence>
<dbReference type="InterPro" id="IPR048401">
    <property type="entry name" value="SLS1_C"/>
</dbReference>
<dbReference type="GO" id="GO:0005743">
    <property type="term" value="C:mitochondrial inner membrane"/>
    <property type="evidence" value="ECO:0007669"/>
    <property type="project" value="InterPro"/>
</dbReference>
<evidence type="ECO:0000259" key="2">
    <source>
        <dbReference type="Pfam" id="PF14611"/>
    </source>
</evidence>
<reference evidence="5" key="1">
    <citation type="journal article" date="2020" name="Stud. Mycol.">
        <title>101 Dothideomycetes genomes: a test case for predicting lifestyles and emergence of pathogens.</title>
        <authorList>
            <person name="Haridas S."/>
            <person name="Albert R."/>
            <person name="Binder M."/>
            <person name="Bloem J."/>
            <person name="Labutti K."/>
            <person name="Salamov A."/>
            <person name="Andreopoulos B."/>
            <person name="Baker S."/>
            <person name="Barry K."/>
            <person name="Bills G."/>
            <person name="Bluhm B."/>
            <person name="Cannon C."/>
            <person name="Castanera R."/>
            <person name="Culley D."/>
            <person name="Daum C."/>
            <person name="Ezra D."/>
            <person name="Gonzalez J."/>
            <person name="Henrissat B."/>
            <person name="Kuo A."/>
            <person name="Liang C."/>
            <person name="Lipzen A."/>
            <person name="Lutzoni F."/>
            <person name="Magnuson J."/>
            <person name="Mondo S."/>
            <person name="Nolan M."/>
            <person name="Ohm R."/>
            <person name="Pangilinan J."/>
            <person name="Park H.-J."/>
            <person name="Ramirez L."/>
            <person name="Alfaro M."/>
            <person name="Sun H."/>
            <person name="Tritt A."/>
            <person name="Yoshinaga Y."/>
            <person name="Zwiers L.-H."/>
            <person name="Turgeon B."/>
            <person name="Goodwin S."/>
            <person name="Spatafora J."/>
            <person name="Crous P."/>
            <person name="Grigoriev I."/>
        </authorList>
    </citation>
    <scope>NUCLEOTIDE SEQUENCE</scope>
    <source>
        <strain evidence="5">CBS 130266</strain>
    </source>
</reference>
<dbReference type="Pfam" id="PF20778">
    <property type="entry name" value="SLS1_C"/>
    <property type="match status" value="1"/>
</dbReference>
<evidence type="ECO:0000256" key="1">
    <source>
        <dbReference type="SAM" id="MobiDB-lite"/>
    </source>
</evidence>
<feature type="domain" description="SLS1 N-terminal" evidence="3">
    <location>
        <begin position="147"/>
        <end position="298"/>
    </location>
</feature>
<feature type="region of interest" description="Disordered" evidence="1">
    <location>
        <begin position="109"/>
        <end position="129"/>
    </location>
</feature>
<feature type="domain" description="SLS1 first KH" evidence="2">
    <location>
        <begin position="308"/>
        <end position="360"/>
    </location>
</feature>
<dbReference type="PANTHER" id="PTHR37919:SF2">
    <property type="entry name" value="EXPERA DOMAIN-CONTAINING PROTEIN"/>
    <property type="match status" value="1"/>
</dbReference>
<feature type="compositionally biased region" description="Basic residues" evidence="1">
    <location>
        <begin position="967"/>
        <end position="977"/>
    </location>
</feature>
<dbReference type="AlphaFoldDB" id="A0A9P4U038"/>
<dbReference type="InterPro" id="IPR032741">
    <property type="entry name" value="Sls1_KH-1"/>
</dbReference>
<feature type="compositionally biased region" description="Basic and acidic residues" evidence="1">
    <location>
        <begin position="1039"/>
        <end position="1067"/>
    </location>
</feature>
<dbReference type="OrthoDB" id="5392646at2759"/>
<accession>A0A9P4U038</accession>
<comment type="caution">
    <text evidence="5">The sequence shown here is derived from an EMBL/GenBank/DDBJ whole genome shotgun (WGS) entry which is preliminary data.</text>
</comment>
<keyword evidence="6" id="KW-1185">Reference proteome</keyword>
<feature type="compositionally biased region" description="Basic and acidic residues" evidence="1">
    <location>
        <begin position="897"/>
        <end position="925"/>
    </location>
</feature>
<dbReference type="EMBL" id="MU007022">
    <property type="protein sequence ID" value="KAF2433174.1"/>
    <property type="molecule type" value="Genomic_DNA"/>
</dbReference>
<dbReference type="Pfam" id="PF14611">
    <property type="entry name" value="KH_SLS1_1"/>
    <property type="match status" value="1"/>
</dbReference>
<evidence type="ECO:0000259" key="4">
    <source>
        <dbReference type="Pfam" id="PF20778"/>
    </source>
</evidence>
<feature type="compositionally biased region" description="Basic and acidic residues" evidence="1">
    <location>
        <begin position="944"/>
        <end position="962"/>
    </location>
</feature>
<feature type="region of interest" description="Disordered" evidence="1">
    <location>
        <begin position="205"/>
        <end position="235"/>
    </location>
</feature>
<proteinExistence type="predicted"/>
<feature type="compositionally biased region" description="Basic residues" evidence="1">
    <location>
        <begin position="1002"/>
        <end position="1014"/>
    </location>
</feature>
<dbReference type="Proteomes" id="UP000800235">
    <property type="component" value="Unassembled WGS sequence"/>
</dbReference>